<keyword evidence="1" id="KW-0472">Membrane</keyword>
<gene>
    <name evidence="2" type="ORF">CBZ_00660</name>
</gene>
<keyword evidence="3" id="KW-1185">Reference proteome</keyword>
<comment type="caution">
    <text evidence="2">The sequence shown here is derived from an EMBL/GenBank/DDBJ whole genome shotgun (WGS) entry which is preliminary data.</text>
</comment>
<proteinExistence type="predicted"/>
<dbReference type="AlphaFoldDB" id="A0A402DLM2"/>
<evidence type="ECO:0000256" key="1">
    <source>
        <dbReference type="SAM" id="Phobius"/>
    </source>
</evidence>
<accession>A0A402DLM2</accession>
<evidence type="ECO:0000313" key="2">
    <source>
        <dbReference type="EMBL" id="GCE75010.1"/>
    </source>
</evidence>
<name>A0A402DLM2_9CELL</name>
<organism evidence="2 3">
    <name type="scientific">Cellulomonas biazotea</name>
    <dbReference type="NCBI Taxonomy" id="1709"/>
    <lineage>
        <taxon>Bacteria</taxon>
        <taxon>Bacillati</taxon>
        <taxon>Actinomycetota</taxon>
        <taxon>Actinomycetes</taxon>
        <taxon>Micrococcales</taxon>
        <taxon>Cellulomonadaceae</taxon>
        <taxon>Cellulomonas</taxon>
    </lineage>
</organism>
<evidence type="ECO:0000313" key="3">
    <source>
        <dbReference type="Proteomes" id="UP000289954"/>
    </source>
</evidence>
<feature type="transmembrane region" description="Helical" evidence="1">
    <location>
        <begin position="6"/>
        <end position="27"/>
    </location>
</feature>
<dbReference type="RefSeq" id="WP_130779641.1">
    <property type="nucleotide sequence ID" value="NZ_BIMR01000006.1"/>
</dbReference>
<reference evidence="2 3" key="1">
    <citation type="submission" date="2019-01" db="EMBL/GenBank/DDBJ databases">
        <title>Draft genome sequence of Cellulomonas takizawaensis strain TKZ-21.</title>
        <authorList>
            <person name="Yamamura H."/>
            <person name="Hayashi T."/>
            <person name="Hamada M."/>
            <person name="Serisawa Y."/>
            <person name="Matsuyama K."/>
            <person name="Nakagawa Y."/>
            <person name="Otoguro M."/>
            <person name="Yanagida F."/>
            <person name="Hayakawa M."/>
        </authorList>
    </citation>
    <scope>NUCLEOTIDE SEQUENCE [LARGE SCALE GENOMIC DNA]</scope>
    <source>
        <strain evidence="2 3">NBRC12680</strain>
    </source>
</reference>
<dbReference type="EMBL" id="BIMR01000006">
    <property type="protein sequence ID" value="GCE75010.1"/>
    <property type="molecule type" value="Genomic_DNA"/>
</dbReference>
<keyword evidence="1" id="KW-1133">Transmembrane helix</keyword>
<keyword evidence="1" id="KW-0812">Transmembrane</keyword>
<sequence>MTNWLGIAVVWGVIGLGALAALVVAVARTVRRDGWGHRPPPADAPHWAAGSALDVRIGL</sequence>
<dbReference type="Proteomes" id="UP000289954">
    <property type="component" value="Unassembled WGS sequence"/>
</dbReference>
<protein>
    <submittedName>
        <fullName evidence="2">Uncharacterized protein</fullName>
    </submittedName>
</protein>